<keyword evidence="2" id="KW-1185">Reference proteome</keyword>
<proteinExistence type="predicted"/>
<dbReference type="Proteomes" id="UP001150581">
    <property type="component" value="Unassembled WGS sequence"/>
</dbReference>
<evidence type="ECO:0000313" key="1">
    <source>
        <dbReference type="EMBL" id="KAJ1888484.1"/>
    </source>
</evidence>
<evidence type="ECO:0000313" key="2">
    <source>
        <dbReference type="Proteomes" id="UP001150581"/>
    </source>
</evidence>
<dbReference type="EMBL" id="JANBPG010001744">
    <property type="protein sequence ID" value="KAJ1888484.1"/>
    <property type="molecule type" value="Genomic_DNA"/>
</dbReference>
<sequence length="255" mass="28398">MIRRTPQLLPALRGHHSCAYLTTIPNNINSSSSSVRESALWENLGSAPPITTLDAASISLIRRRLLNASLRPKPPHLHFTYSATTQVSSAAVLLALCTVNHQPHVLFQERNNKLSSHGGEVCFAGGKTDPSDLSFEETALRETREELGILPERVEILGVLPEVPNKGGTLKVHSVVGYLGNVDPRQLDINRREVHRAFALPLDTFWKEEERMPVVFRGRSVIPSYRSDKEGLVIWGLTAFILHEFLCRIADARND</sequence>
<comment type="caution">
    <text evidence="1">The sequence shown here is derived from an EMBL/GenBank/DDBJ whole genome shotgun (WGS) entry which is preliminary data.</text>
</comment>
<gene>
    <name evidence="1" type="ORF">LPJ66_008550</name>
</gene>
<name>A0ACC1IA16_9FUNG</name>
<protein>
    <submittedName>
        <fullName evidence="1">Uncharacterized protein</fullName>
    </submittedName>
</protein>
<organism evidence="1 2">
    <name type="scientific">Kickxella alabastrina</name>
    <dbReference type="NCBI Taxonomy" id="61397"/>
    <lineage>
        <taxon>Eukaryota</taxon>
        <taxon>Fungi</taxon>
        <taxon>Fungi incertae sedis</taxon>
        <taxon>Zoopagomycota</taxon>
        <taxon>Kickxellomycotina</taxon>
        <taxon>Kickxellomycetes</taxon>
        <taxon>Kickxellales</taxon>
        <taxon>Kickxellaceae</taxon>
        <taxon>Kickxella</taxon>
    </lineage>
</organism>
<accession>A0ACC1IA16</accession>
<reference evidence="1" key="1">
    <citation type="submission" date="2022-07" db="EMBL/GenBank/DDBJ databases">
        <title>Phylogenomic reconstructions and comparative analyses of Kickxellomycotina fungi.</title>
        <authorList>
            <person name="Reynolds N.K."/>
            <person name="Stajich J.E."/>
            <person name="Barry K."/>
            <person name="Grigoriev I.V."/>
            <person name="Crous P."/>
            <person name="Smith M.E."/>
        </authorList>
    </citation>
    <scope>NUCLEOTIDE SEQUENCE</scope>
    <source>
        <strain evidence="1">Benny 63K</strain>
    </source>
</reference>